<reference evidence="1" key="1">
    <citation type="submission" date="2020-11" db="EMBL/GenBank/DDBJ databases">
        <title>Adaptations for nitrogen fixation in a non-lichenized fungal sporocarp promotes dispersal by wood-feeding termites.</title>
        <authorList>
            <consortium name="DOE Joint Genome Institute"/>
            <person name="Koch R.A."/>
            <person name="Yoon G."/>
            <person name="Arayal U."/>
            <person name="Lail K."/>
            <person name="Amirebrahimi M."/>
            <person name="Labutti K."/>
            <person name="Lipzen A."/>
            <person name="Riley R."/>
            <person name="Barry K."/>
            <person name="Henrissat B."/>
            <person name="Grigoriev I.V."/>
            <person name="Herr J.R."/>
            <person name="Aime M.C."/>
        </authorList>
    </citation>
    <scope>NUCLEOTIDE SEQUENCE</scope>
    <source>
        <strain evidence="1">MCA 3950</strain>
    </source>
</reference>
<dbReference type="GeneID" id="66106672"/>
<sequence>MVEVPQELVDVIIDHLHADRRALLACLSVSSIFRCRARFHLFPTIRLNKKRDFEEFNVLCAKSPSIPDLVKSLHVILPESVTNIPSLSRVHTLYLNGSLRVMSLHLESFSRIFSWVPSTLTSLSIEAITFPTETFRRLIGALPLLKYLSLYTVFVTGTGSVDSQLLELSRGGKGPPLEVLSIRSLNPDGVCPFFHGYPLSGPFALYNLRELYFPRFVLEQVPDIQRMLDASKDSLHELHLEPAFYKVGPVSGWSDKQFLDISQIPIVTLPLPGNRFLELEWLVACLEKGSYPLKIEQINIIITYVSFLHFWSEMDKALCGDPHFSAIRVTITCGGLTRQEALAIMSAMPGLHSEGRLSVGYKGGDGDAL</sequence>
<dbReference type="Proteomes" id="UP000812287">
    <property type="component" value="Unassembled WGS sequence"/>
</dbReference>
<organism evidence="1 2">
    <name type="scientific">Guyanagaster necrorhizus</name>
    <dbReference type="NCBI Taxonomy" id="856835"/>
    <lineage>
        <taxon>Eukaryota</taxon>
        <taxon>Fungi</taxon>
        <taxon>Dikarya</taxon>
        <taxon>Basidiomycota</taxon>
        <taxon>Agaricomycotina</taxon>
        <taxon>Agaricomycetes</taxon>
        <taxon>Agaricomycetidae</taxon>
        <taxon>Agaricales</taxon>
        <taxon>Marasmiineae</taxon>
        <taxon>Physalacriaceae</taxon>
        <taxon>Guyanagaster</taxon>
    </lineage>
</organism>
<dbReference type="AlphaFoldDB" id="A0A9P8APY9"/>
<protein>
    <submittedName>
        <fullName evidence="1">Uncharacterized protein</fullName>
    </submittedName>
</protein>
<dbReference type="Gene3D" id="3.80.10.10">
    <property type="entry name" value="Ribonuclease Inhibitor"/>
    <property type="match status" value="1"/>
</dbReference>
<comment type="caution">
    <text evidence="1">The sequence shown here is derived from an EMBL/GenBank/DDBJ whole genome shotgun (WGS) entry which is preliminary data.</text>
</comment>
<name>A0A9P8APY9_9AGAR</name>
<dbReference type="EMBL" id="MU250546">
    <property type="protein sequence ID" value="KAG7443271.1"/>
    <property type="molecule type" value="Genomic_DNA"/>
</dbReference>
<evidence type="ECO:0000313" key="2">
    <source>
        <dbReference type="Proteomes" id="UP000812287"/>
    </source>
</evidence>
<gene>
    <name evidence="1" type="ORF">BT62DRAFT_922054</name>
</gene>
<accession>A0A9P8APY9</accession>
<dbReference type="RefSeq" id="XP_043036771.1">
    <property type="nucleotide sequence ID" value="XM_043184375.1"/>
</dbReference>
<evidence type="ECO:0000313" key="1">
    <source>
        <dbReference type="EMBL" id="KAG7443271.1"/>
    </source>
</evidence>
<dbReference type="OrthoDB" id="2788229at2759"/>
<dbReference type="SUPFAM" id="SSF52058">
    <property type="entry name" value="L domain-like"/>
    <property type="match status" value="1"/>
</dbReference>
<keyword evidence="2" id="KW-1185">Reference proteome</keyword>
<proteinExistence type="predicted"/>
<dbReference type="InterPro" id="IPR032675">
    <property type="entry name" value="LRR_dom_sf"/>
</dbReference>